<evidence type="ECO:0000256" key="2">
    <source>
        <dbReference type="ARBA" id="ARBA00007809"/>
    </source>
</evidence>
<evidence type="ECO:0000313" key="13">
    <source>
        <dbReference type="Proteomes" id="UP000008810"/>
    </source>
</evidence>
<feature type="non-terminal residue" evidence="11">
    <location>
        <position position="191"/>
    </location>
</feature>
<dbReference type="Pfam" id="PF03083">
    <property type="entry name" value="MtN3_slv"/>
    <property type="match status" value="2"/>
</dbReference>
<evidence type="ECO:0008006" key="14">
    <source>
        <dbReference type="Google" id="ProtNLM"/>
    </source>
</evidence>
<feature type="transmembrane region" description="Helical" evidence="10">
    <location>
        <begin position="102"/>
        <end position="122"/>
    </location>
</feature>
<dbReference type="AlphaFoldDB" id="A0A0Q3E6D7"/>
<evidence type="ECO:0000256" key="9">
    <source>
        <dbReference type="ARBA" id="ARBA00023136"/>
    </source>
</evidence>
<dbReference type="InParanoid" id="A0A0Q3E6D7"/>
<evidence type="ECO:0000256" key="1">
    <source>
        <dbReference type="ARBA" id="ARBA00004651"/>
    </source>
</evidence>
<organism evidence="11">
    <name type="scientific">Brachypodium distachyon</name>
    <name type="common">Purple false brome</name>
    <name type="synonym">Trachynia distachya</name>
    <dbReference type="NCBI Taxonomy" id="15368"/>
    <lineage>
        <taxon>Eukaryota</taxon>
        <taxon>Viridiplantae</taxon>
        <taxon>Streptophyta</taxon>
        <taxon>Embryophyta</taxon>
        <taxon>Tracheophyta</taxon>
        <taxon>Spermatophyta</taxon>
        <taxon>Magnoliopsida</taxon>
        <taxon>Liliopsida</taxon>
        <taxon>Poales</taxon>
        <taxon>Poaceae</taxon>
        <taxon>BOP clade</taxon>
        <taxon>Pooideae</taxon>
        <taxon>Stipodae</taxon>
        <taxon>Brachypodieae</taxon>
        <taxon>Brachypodium</taxon>
    </lineage>
</organism>
<dbReference type="STRING" id="15368.A0A0Q3E6D7"/>
<dbReference type="PANTHER" id="PTHR10791:SF130">
    <property type="entry name" value="BIDIRECTIONAL SUGAR TRANSPORTER SWEET6-RELATED"/>
    <property type="match status" value="1"/>
</dbReference>
<evidence type="ECO:0000256" key="3">
    <source>
        <dbReference type="ARBA" id="ARBA00022448"/>
    </source>
</evidence>
<feature type="transmembrane region" description="Helical" evidence="10">
    <location>
        <begin position="49"/>
        <end position="68"/>
    </location>
</feature>
<feature type="transmembrane region" description="Helical" evidence="10">
    <location>
        <begin position="12"/>
        <end position="37"/>
    </location>
</feature>
<dbReference type="EMBL" id="CM000884">
    <property type="protein sequence ID" value="KQJ83439.2"/>
    <property type="molecule type" value="Genomic_DNA"/>
</dbReference>
<gene>
    <name evidence="11" type="ORF">BRADI_5g14935v3</name>
</gene>
<keyword evidence="3" id="KW-0813">Transport</keyword>
<keyword evidence="6 10" id="KW-0812">Transmembrane</keyword>
<keyword evidence="9 10" id="KW-0472">Membrane</keyword>
<reference evidence="12" key="3">
    <citation type="submission" date="2018-08" db="UniProtKB">
        <authorList>
            <consortium name="EnsemblPlants"/>
        </authorList>
    </citation>
    <scope>IDENTIFICATION</scope>
    <source>
        <strain evidence="12">cv. Bd21</strain>
    </source>
</reference>
<dbReference type="EnsemblPlants" id="KQJ83439">
    <property type="protein sequence ID" value="KQJ83439"/>
    <property type="gene ID" value="BRADI_5g14935v3"/>
</dbReference>
<dbReference type="Proteomes" id="UP000008810">
    <property type="component" value="Chromosome 5"/>
</dbReference>
<evidence type="ECO:0000256" key="5">
    <source>
        <dbReference type="ARBA" id="ARBA00022597"/>
    </source>
</evidence>
<evidence type="ECO:0000256" key="4">
    <source>
        <dbReference type="ARBA" id="ARBA00022475"/>
    </source>
</evidence>
<evidence type="ECO:0000256" key="10">
    <source>
        <dbReference type="SAM" id="Phobius"/>
    </source>
</evidence>
<dbReference type="Gene3D" id="1.20.1280.290">
    <property type="match status" value="2"/>
</dbReference>
<protein>
    <recommendedName>
        <fullName evidence="14">Bidirectional sugar transporter SWEET</fullName>
    </recommendedName>
</protein>
<keyword evidence="8 10" id="KW-1133">Transmembrane helix</keyword>
<dbReference type="PANTHER" id="PTHR10791">
    <property type="entry name" value="RAG1-ACTIVATING PROTEIN 1"/>
    <property type="match status" value="1"/>
</dbReference>
<evidence type="ECO:0000256" key="7">
    <source>
        <dbReference type="ARBA" id="ARBA00022737"/>
    </source>
</evidence>
<comment type="similarity">
    <text evidence="2">Belongs to the SWEET sugar transporter family.</text>
</comment>
<evidence type="ECO:0000313" key="12">
    <source>
        <dbReference type="EnsemblPlants" id="KQJ83439"/>
    </source>
</evidence>
<dbReference type="GO" id="GO:0008643">
    <property type="term" value="P:carbohydrate transport"/>
    <property type="evidence" value="ECO:0000318"/>
    <property type="project" value="GO_Central"/>
</dbReference>
<dbReference type="GO" id="GO:0051119">
    <property type="term" value="F:sugar transmembrane transporter activity"/>
    <property type="evidence" value="ECO:0000318"/>
    <property type="project" value="GO_Central"/>
</dbReference>
<name>A0A0Q3E6D7_BRADI</name>
<evidence type="ECO:0000313" key="11">
    <source>
        <dbReference type="EMBL" id="KQJ83439.2"/>
    </source>
</evidence>
<sequence>MVDEKQMGPAQLILGYLGQLSAVIVLGIPACTTFVHICKQRSVGELSSLPYLAALFNSGVWILCAQISDDQFVRWLNIGGAFVQAVYLIIIFACSSTVQRPWLFGYCLSTIVGYSVLVGFFFTGRRSYFDLVCMLSGVVSAASPLLNLGTVWHHMSMRSMPPWPVPTVSLVNCIVWTSYACAGNDIIWSVA</sequence>
<reference evidence="11" key="2">
    <citation type="submission" date="2017-06" db="EMBL/GenBank/DDBJ databases">
        <title>WGS assembly of Brachypodium distachyon.</title>
        <authorList>
            <consortium name="The International Brachypodium Initiative"/>
            <person name="Lucas S."/>
            <person name="Harmon-Smith M."/>
            <person name="Lail K."/>
            <person name="Tice H."/>
            <person name="Grimwood J."/>
            <person name="Bruce D."/>
            <person name="Barry K."/>
            <person name="Shu S."/>
            <person name="Lindquist E."/>
            <person name="Wang M."/>
            <person name="Pitluck S."/>
            <person name="Vogel J.P."/>
            <person name="Garvin D.F."/>
            <person name="Mockler T.C."/>
            <person name="Schmutz J."/>
            <person name="Rokhsar D."/>
            <person name="Bevan M.W."/>
        </authorList>
    </citation>
    <scope>NUCLEOTIDE SEQUENCE</scope>
    <source>
        <strain evidence="11">Bd21</strain>
    </source>
</reference>
<dbReference type="InterPro" id="IPR047664">
    <property type="entry name" value="SWEET"/>
</dbReference>
<dbReference type="OrthoDB" id="409725at2759"/>
<evidence type="ECO:0000256" key="8">
    <source>
        <dbReference type="ARBA" id="ARBA00022989"/>
    </source>
</evidence>
<dbReference type="GO" id="GO:0016020">
    <property type="term" value="C:membrane"/>
    <property type="evidence" value="ECO:0000318"/>
    <property type="project" value="GO_Central"/>
</dbReference>
<evidence type="ECO:0000256" key="6">
    <source>
        <dbReference type="ARBA" id="ARBA00022692"/>
    </source>
</evidence>
<reference evidence="11 12" key="1">
    <citation type="journal article" date="2010" name="Nature">
        <title>Genome sequencing and analysis of the model grass Brachypodium distachyon.</title>
        <authorList>
            <consortium name="International Brachypodium Initiative"/>
        </authorList>
    </citation>
    <scope>NUCLEOTIDE SEQUENCE [LARGE SCALE GENOMIC DNA]</scope>
    <source>
        <strain evidence="11 12">Bd21</strain>
    </source>
</reference>
<keyword evidence="13" id="KW-1185">Reference proteome</keyword>
<feature type="transmembrane region" description="Helical" evidence="10">
    <location>
        <begin position="74"/>
        <end position="95"/>
    </location>
</feature>
<keyword evidence="4" id="KW-1003">Cell membrane</keyword>
<comment type="subcellular location">
    <subcellularLocation>
        <location evidence="1">Cell membrane</location>
        <topology evidence="1">Multi-pass membrane protein</topology>
    </subcellularLocation>
</comment>
<dbReference type="GO" id="GO:0005886">
    <property type="term" value="C:plasma membrane"/>
    <property type="evidence" value="ECO:0007669"/>
    <property type="project" value="UniProtKB-SubCell"/>
</dbReference>
<proteinExistence type="inferred from homology"/>
<keyword evidence="5" id="KW-0762">Sugar transport</keyword>
<dbReference type="InterPro" id="IPR004316">
    <property type="entry name" value="SWEET_rpt"/>
</dbReference>
<accession>A0A0Q3E6D7</accession>
<dbReference type="Gramene" id="KQJ83439">
    <property type="protein sequence ID" value="KQJ83439"/>
    <property type="gene ID" value="BRADI_5g14935v3"/>
</dbReference>
<keyword evidence="7" id="KW-0677">Repeat</keyword>
<feature type="transmembrane region" description="Helical" evidence="10">
    <location>
        <begin position="128"/>
        <end position="152"/>
    </location>
</feature>